<evidence type="ECO:0000313" key="2">
    <source>
        <dbReference type="EMBL" id="EGG08502.1"/>
    </source>
</evidence>
<name>F4RGG3_MELLP</name>
<dbReference type="Proteomes" id="UP000001072">
    <property type="component" value="Unassembled WGS sequence"/>
</dbReference>
<keyword evidence="3" id="KW-1185">Reference proteome</keyword>
<feature type="region of interest" description="Disordered" evidence="1">
    <location>
        <begin position="1"/>
        <end position="69"/>
    </location>
</feature>
<dbReference type="GeneID" id="18922432"/>
<accession>F4RGG3</accession>
<feature type="compositionally biased region" description="Low complexity" evidence="1">
    <location>
        <begin position="39"/>
        <end position="53"/>
    </location>
</feature>
<dbReference type="HOGENOM" id="CLU_1611140_0_0_1"/>
<proteinExistence type="predicted"/>
<dbReference type="InParanoid" id="F4RGG3"/>
<dbReference type="EMBL" id="GL883100">
    <property type="protein sequence ID" value="EGG08502.1"/>
    <property type="molecule type" value="Genomic_DNA"/>
</dbReference>
<evidence type="ECO:0000313" key="3">
    <source>
        <dbReference type="Proteomes" id="UP000001072"/>
    </source>
</evidence>
<reference evidence="3" key="1">
    <citation type="journal article" date="2011" name="Proc. Natl. Acad. Sci. U.S.A.">
        <title>Obligate biotrophy features unraveled by the genomic analysis of rust fungi.</title>
        <authorList>
            <person name="Duplessis S."/>
            <person name="Cuomo C.A."/>
            <person name="Lin Y.-C."/>
            <person name="Aerts A."/>
            <person name="Tisserant E."/>
            <person name="Veneault-Fourrey C."/>
            <person name="Joly D.L."/>
            <person name="Hacquard S."/>
            <person name="Amselem J."/>
            <person name="Cantarel B.L."/>
            <person name="Chiu R."/>
            <person name="Coutinho P.M."/>
            <person name="Feau N."/>
            <person name="Field M."/>
            <person name="Frey P."/>
            <person name="Gelhaye E."/>
            <person name="Goldberg J."/>
            <person name="Grabherr M.G."/>
            <person name="Kodira C.D."/>
            <person name="Kohler A."/>
            <person name="Kuees U."/>
            <person name="Lindquist E.A."/>
            <person name="Lucas S.M."/>
            <person name="Mago R."/>
            <person name="Mauceli E."/>
            <person name="Morin E."/>
            <person name="Murat C."/>
            <person name="Pangilinan J.L."/>
            <person name="Park R."/>
            <person name="Pearson M."/>
            <person name="Quesneville H."/>
            <person name="Rouhier N."/>
            <person name="Sakthikumar S."/>
            <person name="Salamov A.A."/>
            <person name="Schmutz J."/>
            <person name="Selles B."/>
            <person name="Shapiro H."/>
            <person name="Tanguay P."/>
            <person name="Tuskan G.A."/>
            <person name="Henrissat B."/>
            <person name="Van de Peer Y."/>
            <person name="Rouze P."/>
            <person name="Ellis J.G."/>
            <person name="Dodds P.N."/>
            <person name="Schein J.E."/>
            <person name="Zhong S."/>
            <person name="Hamelin R.C."/>
            <person name="Grigoriev I.V."/>
            <person name="Szabo L.J."/>
            <person name="Martin F."/>
        </authorList>
    </citation>
    <scope>NUCLEOTIDE SEQUENCE [LARGE SCALE GENOMIC DNA]</scope>
    <source>
        <strain evidence="3">98AG31 / pathotype 3-4-7</strain>
    </source>
</reference>
<feature type="compositionally biased region" description="Polar residues" evidence="1">
    <location>
        <begin position="88"/>
        <end position="105"/>
    </location>
</feature>
<dbReference type="AlphaFoldDB" id="F4RGG3"/>
<protein>
    <submittedName>
        <fullName evidence="2">Uncharacterized protein</fullName>
    </submittedName>
</protein>
<evidence type="ECO:0000256" key="1">
    <source>
        <dbReference type="SAM" id="MobiDB-lite"/>
    </source>
</evidence>
<dbReference type="RefSeq" id="XP_007408088.1">
    <property type="nucleotide sequence ID" value="XM_007408026.1"/>
</dbReference>
<sequence>MSSQATRIEKNLEAFNNQLRHTSERLADRAGSAPPPEIEPSIESTPTLSTTTGGTRGKGRKRGKKGSATLTWAAKAARRLAASGAATEDTNASASGTSTSVNISGNVNLNDKEVEDPEEGLISRDEVSTDATCKLHSKIGCFYLEIHSRVMPQSNATTVFCVAIR</sequence>
<organism evidence="3">
    <name type="scientific">Melampsora larici-populina (strain 98AG31 / pathotype 3-4-7)</name>
    <name type="common">Poplar leaf rust fungus</name>
    <dbReference type="NCBI Taxonomy" id="747676"/>
    <lineage>
        <taxon>Eukaryota</taxon>
        <taxon>Fungi</taxon>
        <taxon>Dikarya</taxon>
        <taxon>Basidiomycota</taxon>
        <taxon>Pucciniomycotina</taxon>
        <taxon>Pucciniomycetes</taxon>
        <taxon>Pucciniales</taxon>
        <taxon>Melampsoraceae</taxon>
        <taxon>Melampsora</taxon>
    </lineage>
</organism>
<dbReference type="KEGG" id="mlr:MELLADRAFT_104901"/>
<feature type="region of interest" description="Disordered" evidence="1">
    <location>
        <begin position="81"/>
        <end position="105"/>
    </location>
</feature>
<gene>
    <name evidence="2" type="ORF">MELLADRAFT_104901</name>
</gene>
<dbReference type="VEuPathDB" id="FungiDB:MELLADRAFT_104901"/>